<proteinExistence type="predicted"/>
<keyword evidence="2" id="KW-1185">Reference proteome</keyword>
<accession>A0A261FK09</accession>
<comment type="caution">
    <text evidence="1">The sequence shown here is derived from an EMBL/GenBank/DDBJ whole genome shotgun (WGS) entry which is preliminary data.</text>
</comment>
<reference evidence="1 2" key="1">
    <citation type="journal article" date="2017" name="BMC Genomics">
        <title>Comparative genomic and phylogenomic analyses of the Bifidobacteriaceae family.</title>
        <authorList>
            <person name="Lugli G.A."/>
            <person name="Milani C."/>
            <person name="Turroni F."/>
            <person name="Duranti S."/>
            <person name="Mancabelli L."/>
            <person name="Mangifesta M."/>
            <person name="Ferrario C."/>
            <person name="Modesto M."/>
            <person name="Mattarelli P."/>
            <person name="Jiri K."/>
            <person name="van Sinderen D."/>
            <person name="Ventura M."/>
        </authorList>
    </citation>
    <scope>NUCLEOTIDE SEQUENCE [LARGE SCALE GENOMIC DNA]</scope>
    <source>
        <strain evidence="1 2">DSM 100201</strain>
    </source>
</reference>
<evidence type="ECO:0000313" key="1">
    <source>
        <dbReference type="EMBL" id="OZG59355.1"/>
    </source>
</evidence>
<dbReference type="EMBL" id="MWWV01000001">
    <property type="protein sequence ID" value="OZG59355.1"/>
    <property type="molecule type" value="Genomic_DNA"/>
</dbReference>
<dbReference type="RefSeq" id="WP_094661694.1">
    <property type="nucleotide sequence ID" value="NZ_MWWV01000001.1"/>
</dbReference>
<evidence type="ECO:0008006" key="3">
    <source>
        <dbReference type="Google" id="ProtNLM"/>
    </source>
</evidence>
<dbReference type="Proteomes" id="UP000216444">
    <property type="component" value="Unassembled WGS sequence"/>
</dbReference>
<evidence type="ECO:0000313" key="2">
    <source>
        <dbReference type="Proteomes" id="UP000216444"/>
    </source>
</evidence>
<organism evidence="1 2">
    <name type="scientific">Bifidobacterium tissieri</name>
    <dbReference type="NCBI Taxonomy" id="1630162"/>
    <lineage>
        <taxon>Bacteria</taxon>
        <taxon>Bacillati</taxon>
        <taxon>Actinomycetota</taxon>
        <taxon>Actinomycetes</taxon>
        <taxon>Bifidobacteriales</taxon>
        <taxon>Bifidobacteriaceae</taxon>
        <taxon>Bifidobacterium</taxon>
    </lineage>
</organism>
<protein>
    <recommendedName>
        <fullName evidence="3">DUF4192 family protein</fullName>
    </recommendedName>
</protein>
<name>A0A261FK09_9BIFI</name>
<dbReference type="AlphaFoldDB" id="A0A261FK09"/>
<gene>
    <name evidence="1" type="ORF">BTIS_0086</name>
</gene>
<sequence>MTATITTPETAAKAIDDIRRDAATRLLSIIRRAQHGETIDTRDLAWAADLITDSKANRDMTILAGMHPTTTDHDLTYIGTHVDDHAKTIVNRLMPQTPEHTAELDRVRRLAETMARTTEGRRESAGPLAVAAYLAWAAGDEPAAARHALAALDINDNETLPTLILVMIDRGITIDQLKR</sequence>